<organism evidence="1 2">
    <name type="scientific">Tolypothrix tenuis PCC 7101</name>
    <dbReference type="NCBI Taxonomy" id="231146"/>
    <lineage>
        <taxon>Bacteria</taxon>
        <taxon>Bacillati</taxon>
        <taxon>Cyanobacteriota</taxon>
        <taxon>Cyanophyceae</taxon>
        <taxon>Nostocales</taxon>
        <taxon>Tolypothrichaceae</taxon>
        <taxon>Tolypothrix</taxon>
    </lineage>
</organism>
<keyword evidence="2" id="KW-1185">Reference proteome</keyword>
<proteinExistence type="predicted"/>
<reference evidence="1 2" key="1">
    <citation type="submission" date="2017-06" db="EMBL/GenBank/DDBJ databases">
        <title>Genome sequencing of cyanobaciteial culture collection at National Institute for Environmental Studies (NIES).</title>
        <authorList>
            <person name="Hirose Y."/>
            <person name="Shimura Y."/>
            <person name="Fujisawa T."/>
            <person name="Nakamura Y."/>
            <person name="Kawachi M."/>
        </authorList>
    </citation>
    <scope>NUCLEOTIDE SEQUENCE [LARGE SCALE GENOMIC DNA]</scope>
    <source>
        <strain evidence="1 2">NIES-37</strain>
        <plasmid evidence="2">Plasmid4 dna</plasmid>
    </source>
</reference>
<geneLocation type="plasmid" evidence="2">
    <name>Plasmid4 dna</name>
</geneLocation>
<accession>A0A1Z4NC80</accession>
<dbReference type="Proteomes" id="UP000218785">
    <property type="component" value="Plasmid plasmid4"/>
</dbReference>
<evidence type="ECO:0000313" key="2">
    <source>
        <dbReference type="Proteomes" id="UP000218785"/>
    </source>
</evidence>
<sequence length="71" mass="8194">MKEDYTLSPSFLSILSIDIHKKRMPPWTQLVSASCLAVREDKPQKNVFKFLYNPIVTVPMNSSNGFNEKFD</sequence>
<name>A0A1Z4NC80_9CYAN</name>
<keyword evidence="1" id="KW-0614">Plasmid</keyword>
<dbReference type="AlphaFoldDB" id="A0A1Z4NC80"/>
<dbReference type="EMBL" id="AP018252">
    <property type="protein sequence ID" value="BAZ03338.1"/>
    <property type="molecule type" value="Genomic_DNA"/>
</dbReference>
<dbReference type="KEGG" id="ttq:NIES37_73510"/>
<gene>
    <name evidence="1" type="ORF">NIES37_73510</name>
</gene>
<protein>
    <submittedName>
        <fullName evidence="1">Uncharacterized protein</fullName>
    </submittedName>
</protein>
<dbReference type="PROSITE" id="PS51257">
    <property type="entry name" value="PROKAR_LIPOPROTEIN"/>
    <property type="match status" value="1"/>
</dbReference>
<evidence type="ECO:0000313" key="1">
    <source>
        <dbReference type="EMBL" id="BAZ03338.1"/>
    </source>
</evidence>